<feature type="transmembrane region" description="Helical" evidence="6">
    <location>
        <begin position="146"/>
        <end position="164"/>
    </location>
</feature>
<dbReference type="EMBL" id="JAJAWG010000005">
    <property type="protein sequence ID" value="MCB5196479.1"/>
    <property type="molecule type" value="Genomic_DNA"/>
</dbReference>
<comment type="caution">
    <text evidence="8">The sequence shown here is derived from an EMBL/GenBank/DDBJ whole genome shotgun (WGS) entry which is preliminary data.</text>
</comment>
<evidence type="ECO:0000256" key="1">
    <source>
        <dbReference type="ARBA" id="ARBA00004651"/>
    </source>
</evidence>
<feature type="transmembrane region" description="Helical" evidence="6">
    <location>
        <begin position="7"/>
        <end position="25"/>
    </location>
</feature>
<feature type="transmembrane region" description="Helical" evidence="6">
    <location>
        <begin position="92"/>
        <end position="109"/>
    </location>
</feature>
<gene>
    <name evidence="8" type="ORF">LG219_09380</name>
</gene>
<dbReference type="InterPro" id="IPR051258">
    <property type="entry name" value="Diverse_Substrate_Transporter"/>
</dbReference>
<dbReference type="InterPro" id="IPR037185">
    <property type="entry name" value="EmrE-like"/>
</dbReference>
<evidence type="ECO:0000256" key="3">
    <source>
        <dbReference type="ARBA" id="ARBA00022692"/>
    </source>
</evidence>
<name>A0ABS8BL94_9NEIS</name>
<evidence type="ECO:0000256" key="4">
    <source>
        <dbReference type="ARBA" id="ARBA00022989"/>
    </source>
</evidence>
<keyword evidence="4 6" id="KW-1133">Transmembrane helix</keyword>
<proteinExistence type="predicted"/>
<keyword evidence="5 6" id="KW-0472">Membrane</keyword>
<keyword evidence="2" id="KW-1003">Cell membrane</keyword>
<dbReference type="Pfam" id="PF00892">
    <property type="entry name" value="EamA"/>
    <property type="match status" value="2"/>
</dbReference>
<comment type="subcellular location">
    <subcellularLocation>
        <location evidence="1">Cell membrane</location>
        <topology evidence="1">Multi-pass membrane protein</topology>
    </subcellularLocation>
</comment>
<evidence type="ECO:0000256" key="6">
    <source>
        <dbReference type="SAM" id="Phobius"/>
    </source>
</evidence>
<feature type="domain" description="EamA" evidence="7">
    <location>
        <begin position="9"/>
        <end position="137"/>
    </location>
</feature>
<evidence type="ECO:0000259" key="7">
    <source>
        <dbReference type="Pfam" id="PF00892"/>
    </source>
</evidence>
<keyword evidence="3 6" id="KW-0812">Transmembrane</keyword>
<dbReference type="SUPFAM" id="SSF103481">
    <property type="entry name" value="Multidrug resistance efflux transporter EmrE"/>
    <property type="match status" value="2"/>
</dbReference>
<evidence type="ECO:0000256" key="2">
    <source>
        <dbReference type="ARBA" id="ARBA00022475"/>
    </source>
</evidence>
<organism evidence="8 9">
    <name type="scientific">Deefgea salmonis</name>
    <dbReference type="NCBI Taxonomy" id="2875502"/>
    <lineage>
        <taxon>Bacteria</taxon>
        <taxon>Pseudomonadati</taxon>
        <taxon>Pseudomonadota</taxon>
        <taxon>Betaproteobacteria</taxon>
        <taxon>Neisseriales</taxon>
        <taxon>Chitinibacteraceae</taxon>
        <taxon>Deefgea</taxon>
    </lineage>
</organism>
<evidence type="ECO:0000313" key="8">
    <source>
        <dbReference type="EMBL" id="MCB5196479.1"/>
    </source>
</evidence>
<feature type="transmembrane region" description="Helical" evidence="6">
    <location>
        <begin position="242"/>
        <end position="261"/>
    </location>
</feature>
<feature type="transmembrane region" description="Helical" evidence="6">
    <location>
        <begin position="176"/>
        <end position="197"/>
    </location>
</feature>
<keyword evidence="9" id="KW-1185">Reference proteome</keyword>
<reference evidence="8 9" key="1">
    <citation type="submission" date="2021-10" db="EMBL/GenBank/DDBJ databases">
        <authorList>
            <person name="Chen M."/>
        </authorList>
    </citation>
    <scope>NUCLEOTIDE SEQUENCE [LARGE SCALE GENOMIC DNA]</scope>
    <source>
        <strain evidence="8 9">H3-26</strain>
    </source>
</reference>
<sequence>MRYRLPLPELMLLAVAMVWGCSYGVAKMALLYYPVLGFLALRFGITFVLLLPSLRHLRQPAVKNAIRVGLPLGGILLAIFLCETFGLAKTSATNAAFLIALCVVFTPWFEWQILKKSPDIGMWIAAAVALLGAALIASNLHMAFNLGDGLMVAAAVLRALMMVETKRRCTQSPPDMLALTAVQSGVLALGCLVLALSSSDGLPALPQSMTFWGGTLFLVLLCTLLAFFAQNYAIARSSPSRAAVLLGSEPLFGALFAVMYLGEAFNAQLLIGGGLIVLASLTAVLQPWAGRRWRVALL</sequence>
<dbReference type="PANTHER" id="PTHR42920">
    <property type="entry name" value="OS03G0707200 PROTEIN-RELATED"/>
    <property type="match status" value="1"/>
</dbReference>
<dbReference type="PANTHER" id="PTHR42920:SF5">
    <property type="entry name" value="EAMA DOMAIN-CONTAINING PROTEIN"/>
    <property type="match status" value="1"/>
</dbReference>
<evidence type="ECO:0000256" key="5">
    <source>
        <dbReference type="ARBA" id="ARBA00023136"/>
    </source>
</evidence>
<feature type="transmembrane region" description="Helical" evidence="6">
    <location>
        <begin position="267"/>
        <end position="285"/>
    </location>
</feature>
<evidence type="ECO:0000313" key="9">
    <source>
        <dbReference type="Proteomes" id="UP001198034"/>
    </source>
</evidence>
<feature type="transmembrane region" description="Helical" evidence="6">
    <location>
        <begin position="209"/>
        <end position="230"/>
    </location>
</feature>
<feature type="transmembrane region" description="Helical" evidence="6">
    <location>
        <begin position="66"/>
        <end position="86"/>
    </location>
</feature>
<feature type="transmembrane region" description="Helical" evidence="6">
    <location>
        <begin position="31"/>
        <end position="54"/>
    </location>
</feature>
<dbReference type="Proteomes" id="UP001198034">
    <property type="component" value="Unassembled WGS sequence"/>
</dbReference>
<feature type="domain" description="EamA" evidence="7">
    <location>
        <begin position="146"/>
        <end position="282"/>
    </location>
</feature>
<dbReference type="RefSeq" id="WP_226764234.1">
    <property type="nucleotide sequence ID" value="NZ_JAJAWG010000005.1"/>
</dbReference>
<dbReference type="InterPro" id="IPR000620">
    <property type="entry name" value="EamA_dom"/>
</dbReference>
<protein>
    <submittedName>
        <fullName evidence="8">DMT family transporter</fullName>
    </submittedName>
</protein>
<accession>A0ABS8BL94</accession>
<feature type="transmembrane region" description="Helical" evidence="6">
    <location>
        <begin position="121"/>
        <end position="140"/>
    </location>
</feature>